<organism evidence="4">
    <name type="scientific">Rodentolepis nana</name>
    <name type="common">Dwarf tapeworm</name>
    <name type="synonym">Hymenolepis nana</name>
    <dbReference type="NCBI Taxonomy" id="102285"/>
    <lineage>
        <taxon>Eukaryota</taxon>
        <taxon>Metazoa</taxon>
        <taxon>Spiralia</taxon>
        <taxon>Lophotrochozoa</taxon>
        <taxon>Platyhelminthes</taxon>
        <taxon>Cestoda</taxon>
        <taxon>Eucestoda</taxon>
        <taxon>Cyclophyllidea</taxon>
        <taxon>Hymenolepididae</taxon>
        <taxon>Rodentolepis</taxon>
    </lineage>
</organism>
<proteinExistence type="predicted"/>
<dbReference type="Proteomes" id="UP000278807">
    <property type="component" value="Unassembled WGS sequence"/>
</dbReference>
<dbReference type="AlphaFoldDB" id="A0A0R3TVI2"/>
<evidence type="ECO:0000313" key="2">
    <source>
        <dbReference type="EMBL" id="VDO11437.1"/>
    </source>
</evidence>
<sequence length="95" mass="10987">MLTEGEAEYTMIPPSPMFSRATSQQAIEEERVERLEADRVNQKPIMRKQKSNGAYNYGGARYSDKHSVVSGKYFSFYLFCLELIFPLVKQQQKTP</sequence>
<reference evidence="4" key="1">
    <citation type="submission" date="2017-02" db="UniProtKB">
        <authorList>
            <consortium name="WormBaseParasite"/>
        </authorList>
    </citation>
    <scope>IDENTIFICATION</scope>
</reference>
<name>A0A0R3TVI2_RODNA</name>
<dbReference type="EMBL" id="UZAE01013810">
    <property type="protein sequence ID" value="VDO11437.1"/>
    <property type="molecule type" value="Genomic_DNA"/>
</dbReference>
<accession>A0A0R3TVI2</accession>
<reference evidence="2 3" key="2">
    <citation type="submission" date="2018-11" db="EMBL/GenBank/DDBJ databases">
        <authorList>
            <consortium name="Pathogen Informatics"/>
        </authorList>
    </citation>
    <scope>NUCLEOTIDE SEQUENCE [LARGE SCALE GENOMIC DNA]</scope>
</reference>
<feature type="region of interest" description="Disordered" evidence="1">
    <location>
        <begin position="1"/>
        <end position="25"/>
    </location>
</feature>
<keyword evidence="3" id="KW-1185">Reference proteome</keyword>
<dbReference type="WBParaSite" id="HNAJ_0001183101-mRNA-1">
    <property type="protein sequence ID" value="HNAJ_0001183101-mRNA-1"/>
    <property type="gene ID" value="HNAJ_0001183101"/>
</dbReference>
<evidence type="ECO:0000256" key="1">
    <source>
        <dbReference type="SAM" id="MobiDB-lite"/>
    </source>
</evidence>
<dbReference type="OrthoDB" id="10496434at2759"/>
<gene>
    <name evidence="2" type="ORF">HNAJ_LOCUS11820</name>
</gene>
<evidence type="ECO:0000313" key="4">
    <source>
        <dbReference type="WBParaSite" id="HNAJ_0001183101-mRNA-1"/>
    </source>
</evidence>
<evidence type="ECO:0000313" key="3">
    <source>
        <dbReference type="Proteomes" id="UP000278807"/>
    </source>
</evidence>
<protein>
    <submittedName>
        <fullName evidence="2 4">Uncharacterized protein</fullName>
    </submittedName>
</protein>